<feature type="non-terminal residue" evidence="1">
    <location>
        <position position="1"/>
    </location>
</feature>
<sequence>FIFEQIKENAEYVNQFYPIDDVHPQKTMAKAAAKREINSSRGDWVLRKWERDHPSDGAAVKKIKEATKEPDLPRMIFANYVIRWHAATLVLYSTDDRERDPKRQFSKLLSDYLMYLLVVKPEMLNQVPEHLECYTWDLVKHFEGNKLSLEPSEVKNACLGILNAESEINDVMFKRGRQMAIELLNLRGGKWSLLAQVWVEMLAYAATHCRPRTHAQQLCNGGELLTVVWLLMFHFDLVDTKPED</sequence>
<proteinExistence type="predicted"/>
<dbReference type="PANTHER" id="PTHR31325">
    <property type="entry name" value="OS01G0798800 PROTEIN-RELATED"/>
    <property type="match status" value="1"/>
</dbReference>
<dbReference type="Proteomes" id="UP000027120">
    <property type="component" value="Unassembled WGS sequence"/>
</dbReference>
<evidence type="ECO:0000313" key="2">
    <source>
        <dbReference type="Proteomes" id="UP000027120"/>
    </source>
</evidence>
<organism evidence="1 2">
    <name type="scientific">Citrus sinensis</name>
    <name type="common">Sweet orange</name>
    <name type="synonym">Citrus aurantium var. sinensis</name>
    <dbReference type="NCBI Taxonomy" id="2711"/>
    <lineage>
        <taxon>Eukaryota</taxon>
        <taxon>Viridiplantae</taxon>
        <taxon>Streptophyta</taxon>
        <taxon>Embryophyta</taxon>
        <taxon>Tracheophyta</taxon>
        <taxon>Spermatophyta</taxon>
        <taxon>Magnoliopsida</taxon>
        <taxon>eudicotyledons</taxon>
        <taxon>Gunneridae</taxon>
        <taxon>Pentapetalae</taxon>
        <taxon>rosids</taxon>
        <taxon>malvids</taxon>
        <taxon>Sapindales</taxon>
        <taxon>Rutaceae</taxon>
        <taxon>Aurantioideae</taxon>
        <taxon>Citrus</taxon>
    </lineage>
</organism>
<dbReference type="InterPro" id="IPR007658">
    <property type="entry name" value="DUF594"/>
</dbReference>
<dbReference type="Pfam" id="PF04578">
    <property type="entry name" value="DUF594"/>
    <property type="match status" value="1"/>
</dbReference>
<name>A0A067DAW6_CITSI</name>
<protein>
    <recommendedName>
        <fullName evidence="3">DUF4220 domain-containing protein</fullName>
    </recommendedName>
</protein>
<gene>
    <name evidence="1" type="ORF">CISIN_1g046752mg</name>
</gene>
<dbReference type="EMBL" id="KK795583">
    <property type="protein sequence ID" value="KDO36152.1"/>
    <property type="molecule type" value="Genomic_DNA"/>
</dbReference>
<accession>A0A067DAW6</accession>
<evidence type="ECO:0008006" key="3">
    <source>
        <dbReference type="Google" id="ProtNLM"/>
    </source>
</evidence>
<dbReference type="STRING" id="2711.A0A067DAW6"/>
<dbReference type="AlphaFoldDB" id="A0A067DAW6"/>
<reference evidence="1 2" key="1">
    <citation type="submission" date="2014-04" db="EMBL/GenBank/DDBJ databases">
        <authorList>
            <consortium name="International Citrus Genome Consortium"/>
            <person name="Gmitter F."/>
            <person name="Chen C."/>
            <person name="Farmerie W."/>
            <person name="Harkins T."/>
            <person name="Desany B."/>
            <person name="Mohiuddin M."/>
            <person name="Kodira C."/>
            <person name="Borodovsky M."/>
            <person name="Lomsadze A."/>
            <person name="Burns P."/>
            <person name="Jenkins J."/>
            <person name="Prochnik S."/>
            <person name="Shu S."/>
            <person name="Chapman J."/>
            <person name="Pitluck S."/>
            <person name="Schmutz J."/>
            <person name="Rokhsar D."/>
        </authorList>
    </citation>
    <scope>NUCLEOTIDE SEQUENCE</scope>
</reference>
<keyword evidence="2" id="KW-1185">Reference proteome</keyword>
<evidence type="ECO:0000313" key="1">
    <source>
        <dbReference type="EMBL" id="KDO36152.1"/>
    </source>
</evidence>